<dbReference type="OrthoDB" id="398903at2"/>
<dbReference type="RefSeq" id="WP_116171672.1">
    <property type="nucleotide sequence ID" value="NZ_CP033058.2"/>
</dbReference>
<sequence>MSNSISVNTKMNFDFKVELDTIISTIKQVFETKKNIILTSEPKIVINAAKNNAEIFISYKLKKNTTLSFETKQLIFMIEQRVYSLINVKPININLIFEGIENV</sequence>
<proteinExistence type="predicted"/>
<organism evidence="1 2">
    <name type="scientific">Metamycoplasma phocicerebrale</name>
    <dbReference type="NCBI Taxonomy" id="142649"/>
    <lineage>
        <taxon>Bacteria</taxon>
        <taxon>Bacillati</taxon>
        <taxon>Mycoplasmatota</taxon>
        <taxon>Mycoplasmoidales</taxon>
        <taxon>Metamycoplasmataceae</taxon>
        <taxon>Metamycoplasma</taxon>
    </lineage>
</organism>
<dbReference type="EMBL" id="CP033058">
    <property type="protein sequence ID" value="AZZ65498.1"/>
    <property type="molecule type" value="Genomic_DNA"/>
</dbReference>
<evidence type="ECO:0000313" key="1">
    <source>
        <dbReference type="EMBL" id="AZZ65498.1"/>
    </source>
</evidence>
<gene>
    <name evidence="1" type="ORF">DMC14_001700</name>
</gene>
<dbReference type="InterPro" id="IPR054781">
    <property type="entry name" value="Asp23-rel"/>
</dbReference>
<evidence type="ECO:0008006" key="3">
    <source>
        <dbReference type="Google" id="ProtNLM"/>
    </source>
</evidence>
<dbReference type="Proteomes" id="UP000256585">
    <property type="component" value="Chromosome"/>
</dbReference>
<dbReference type="NCBIfam" id="NF045836">
    <property type="entry name" value="MMB_0454_fam"/>
    <property type="match status" value="1"/>
</dbReference>
<keyword evidence="2" id="KW-1185">Reference proteome</keyword>
<name>A0A3Q9VA65_9BACT</name>
<accession>A0A3Q9VA65</accession>
<dbReference type="KEGG" id="mphc:DMC14_001700"/>
<evidence type="ECO:0000313" key="2">
    <source>
        <dbReference type="Proteomes" id="UP000256585"/>
    </source>
</evidence>
<dbReference type="AlphaFoldDB" id="A0A3Q9VA65"/>
<protein>
    <recommendedName>
        <fullName evidence="3">Asp23/Gls24 family envelope stress response protein</fullName>
    </recommendedName>
</protein>
<reference evidence="1" key="1">
    <citation type="submission" date="2019-03" db="EMBL/GenBank/DDBJ databases">
        <title>Draft Sequence and Annotation of the Mycoplasma phocicerebrale Strain 1049T Genome.</title>
        <authorList>
            <person name="Frasca S.Jr."/>
            <person name="Kutish G.F."/>
            <person name="Castellanos Gell J."/>
            <person name="Michaels D.L."/>
            <person name="Brown D.R."/>
        </authorList>
    </citation>
    <scope>NUCLEOTIDE SEQUENCE</scope>
    <source>
        <strain evidence="1">1049</strain>
    </source>
</reference>